<dbReference type="Proteomes" id="UP000501237">
    <property type="component" value="Chromosome"/>
</dbReference>
<feature type="region of interest" description="Disordered" evidence="1">
    <location>
        <begin position="1"/>
        <end position="20"/>
    </location>
</feature>
<dbReference type="AlphaFoldDB" id="A0A679GNL9"/>
<evidence type="ECO:0000313" key="2">
    <source>
        <dbReference type="EMBL" id="BCA28267.1"/>
    </source>
</evidence>
<evidence type="ECO:0000256" key="1">
    <source>
        <dbReference type="SAM" id="MobiDB-lite"/>
    </source>
</evidence>
<gene>
    <name evidence="2" type="ORF">PtoMrB4_22440</name>
</gene>
<dbReference type="EMBL" id="AP022642">
    <property type="protein sequence ID" value="BCA28267.1"/>
    <property type="molecule type" value="Genomic_DNA"/>
</dbReference>
<proteinExistence type="predicted"/>
<dbReference type="KEGG" id="poj:PtoMrB4_22440"/>
<reference evidence="2" key="1">
    <citation type="journal article" date="2020" name="Microbiol. Resour. Announc.">
        <title>Complete genome sequence of Pseudomonas otitidis strain MrB4, isolated from Lake Biwa in Japan.</title>
        <authorList>
            <person name="Miyazaki K."/>
            <person name="Hase E."/>
            <person name="Maruya T."/>
        </authorList>
    </citation>
    <scope>NUCLEOTIDE SEQUENCE [LARGE SCALE GENOMIC DNA]</scope>
    <source>
        <strain evidence="2">MrB4</strain>
    </source>
</reference>
<accession>A0A679GNL9</accession>
<name>A0A679GNL9_9GAMM</name>
<protein>
    <submittedName>
        <fullName evidence="2">Uncharacterized protein</fullName>
    </submittedName>
</protein>
<sequence length="78" mass="8340">MRTLEDGLVPQQQGLDGGERRFDPIHGGFPECEKGPQSAIGLGSGQPGVQCITLTALTGRVAWRSNARLSDPPPSLKW</sequence>
<organism evidence="2">
    <name type="scientific">Metapseudomonas otitidis</name>
    <dbReference type="NCBI Taxonomy" id="319939"/>
    <lineage>
        <taxon>Bacteria</taxon>
        <taxon>Pseudomonadati</taxon>
        <taxon>Pseudomonadota</taxon>
        <taxon>Gammaproteobacteria</taxon>
        <taxon>Pseudomonadales</taxon>
        <taxon>Pseudomonadaceae</taxon>
        <taxon>Metapseudomonas</taxon>
    </lineage>
</organism>